<evidence type="ECO:0000313" key="2">
    <source>
        <dbReference type="Proteomes" id="UP000790377"/>
    </source>
</evidence>
<keyword evidence="2" id="KW-1185">Reference proteome</keyword>
<organism evidence="1 2">
    <name type="scientific">Hygrophoropsis aurantiaca</name>
    <dbReference type="NCBI Taxonomy" id="72124"/>
    <lineage>
        <taxon>Eukaryota</taxon>
        <taxon>Fungi</taxon>
        <taxon>Dikarya</taxon>
        <taxon>Basidiomycota</taxon>
        <taxon>Agaricomycotina</taxon>
        <taxon>Agaricomycetes</taxon>
        <taxon>Agaricomycetidae</taxon>
        <taxon>Boletales</taxon>
        <taxon>Coniophorineae</taxon>
        <taxon>Hygrophoropsidaceae</taxon>
        <taxon>Hygrophoropsis</taxon>
    </lineage>
</organism>
<proteinExistence type="predicted"/>
<dbReference type="Proteomes" id="UP000790377">
    <property type="component" value="Unassembled WGS sequence"/>
</dbReference>
<gene>
    <name evidence="1" type="ORF">BJ138DRAFT_726053</name>
</gene>
<evidence type="ECO:0000313" key="1">
    <source>
        <dbReference type="EMBL" id="KAH7912874.1"/>
    </source>
</evidence>
<comment type="caution">
    <text evidence="1">The sequence shown here is derived from an EMBL/GenBank/DDBJ whole genome shotgun (WGS) entry which is preliminary data.</text>
</comment>
<protein>
    <submittedName>
        <fullName evidence="1">Uncharacterized protein</fullName>
    </submittedName>
</protein>
<accession>A0ACB8AIW9</accession>
<reference evidence="1" key="1">
    <citation type="journal article" date="2021" name="New Phytol.">
        <title>Evolutionary innovations through gain and loss of genes in the ectomycorrhizal Boletales.</title>
        <authorList>
            <person name="Wu G."/>
            <person name="Miyauchi S."/>
            <person name="Morin E."/>
            <person name="Kuo A."/>
            <person name="Drula E."/>
            <person name="Varga T."/>
            <person name="Kohler A."/>
            <person name="Feng B."/>
            <person name="Cao Y."/>
            <person name="Lipzen A."/>
            <person name="Daum C."/>
            <person name="Hundley H."/>
            <person name="Pangilinan J."/>
            <person name="Johnson J."/>
            <person name="Barry K."/>
            <person name="LaButti K."/>
            <person name="Ng V."/>
            <person name="Ahrendt S."/>
            <person name="Min B."/>
            <person name="Choi I.G."/>
            <person name="Park H."/>
            <person name="Plett J.M."/>
            <person name="Magnuson J."/>
            <person name="Spatafora J.W."/>
            <person name="Nagy L.G."/>
            <person name="Henrissat B."/>
            <person name="Grigoriev I.V."/>
            <person name="Yang Z.L."/>
            <person name="Xu J."/>
            <person name="Martin F.M."/>
        </authorList>
    </citation>
    <scope>NUCLEOTIDE SEQUENCE</scope>
    <source>
        <strain evidence="1">ATCC 28755</strain>
    </source>
</reference>
<dbReference type="EMBL" id="MU267642">
    <property type="protein sequence ID" value="KAH7912874.1"/>
    <property type="molecule type" value="Genomic_DNA"/>
</dbReference>
<sequence length="135" mass="15020">MVVLELTRFLAVISSVAMISADCSKAAWNDANGYKATFYDSPECGNKKSPHLESFSGEFHNVPWTEHHCYNLTRLNDKVKSFVFQGYHIILYQDANCHGAVLGHSEEGILKSGDWVVNTVHPKAQSISSFEVIDA</sequence>
<name>A0ACB8AIW9_9AGAM</name>